<dbReference type="RefSeq" id="WP_229687677.1">
    <property type="nucleotide sequence ID" value="NZ_BMIB01000001.1"/>
</dbReference>
<evidence type="ECO:0000313" key="1">
    <source>
        <dbReference type="EMBL" id="GGH58395.1"/>
    </source>
</evidence>
<reference evidence="1" key="1">
    <citation type="journal article" date="2014" name="Int. J. Syst. Evol. Microbiol.">
        <title>Complete genome sequence of Corynebacterium casei LMG S-19264T (=DSM 44701T), isolated from a smear-ripened cheese.</title>
        <authorList>
            <consortium name="US DOE Joint Genome Institute (JGI-PGF)"/>
            <person name="Walter F."/>
            <person name="Albersmeier A."/>
            <person name="Kalinowski J."/>
            <person name="Ruckert C."/>
        </authorList>
    </citation>
    <scope>NUCLEOTIDE SEQUENCE</scope>
    <source>
        <strain evidence="1">CGMCC 1.15290</strain>
    </source>
</reference>
<dbReference type="AlphaFoldDB" id="A0A917IP14"/>
<dbReference type="Proteomes" id="UP000627292">
    <property type="component" value="Unassembled WGS sequence"/>
</dbReference>
<comment type="caution">
    <text evidence="1">The sequence shown here is derived from an EMBL/GenBank/DDBJ whole genome shotgun (WGS) entry which is preliminary data.</text>
</comment>
<accession>A0A917IP14</accession>
<protein>
    <submittedName>
        <fullName evidence="1">Uncharacterized protein</fullName>
    </submittedName>
</protein>
<name>A0A917IP14_9BACT</name>
<proteinExistence type="predicted"/>
<evidence type="ECO:0000313" key="2">
    <source>
        <dbReference type="Proteomes" id="UP000627292"/>
    </source>
</evidence>
<reference evidence="1" key="2">
    <citation type="submission" date="2020-09" db="EMBL/GenBank/DDBJ databases">
        <authorList>
            <person name="Sun Q."/>
            <person name="Zhou Y."/>
        </authorList>
    </citation>
    <scope>NUCLEOTIDE SEQUENCE</scope>
    <source>
        <strain evidence="1">CGMCC 1.15290</strain>
    </source>
</reference>
<sequence>MKTAEQTLSMLQRMQLPMPNFFKKVRRVGMTLTAISGALLVAPAGLPAILTDVAGYLAVAGTVMTVVSQATVSQDVLAVLPDAQAARKVTPEERYE</sequence>
<organism evidence="1 2">
    <name type="scientific">Filimonas zeae</name>
    <dbReference type="NCBI Taxonomy" id="1737353"/>
    <lineage>
        <taxon>Bacteria</taxon>
        <taxon>Pseudomonadati</taxon>
        <taxon>Bacteroidota</taxon>
        <taxon>Chitinophagia</taxon>
        <taxon>Chitinophagales</taxon>
        <taxon>Chitinophagaceae</taxon>
        <taxon>Filimonas</taxon>
    </lineage>
</organism>
<keyword evidence="2" id="KW-1185">Reference proteome</keyword>
<gene>
    <name evidence="1" type="ORF">GCM10011379_04080</name>
</gene>
<dbReference type="EMBL" id="BMIB01000001">
    <property type="protein sequence ID" value="GGH58395.1"/>
    <property type="molecule type" value="Genomic_DNA"/>
</dbReference>